<accession>I0AMG4</accession>
<feature type="transmembrane region" description="Helical" evidence="6">
    <location>
        <begin position="392"/>
        <end position="412"/>
    </location>
</feature>
<dbReference type="eggNOG" id="COG2244">
    <property type="taxonomic scope" value="Bacteria"/>
</dbReference>
<dbReference type="GO" id="GO:0005886">
    <property type="term" value="C:plasma membrane"/>
    <property type="evidence" value="ECO:0007669"/>
    <property type="project" value="UniProtKB-SubCell"/>
</dbReference>
<evidence type="ECO:0000256" key="6">
    <source>
        <dbReference type="SAM" id="Phobius"/>
    </source>
</evidence>
<evidence type="ECO:0000313" key="8">
    <source>
        <dbReference type="Proteomes" id="UP000007394"/>
    </source>
</evidence>
<dbReference type="HOGENOM" id="CLU_658525_0_0_10"/>
<feature type="transmembrane region" description="Helical" evidence="6">
    <location>
        <begin position="368"/>
        <end position="386"/>
    </location>
</feature>
<dbReference type="RefSeq" id="WP_014561313.1">
    <property type="nucleotide sequence ID" value="NC_017464.1"/>
</dbReference>
<sequence length="417" mass="48092">MNIKKLLQANHTRRLFFSTVDQIILSGVNFALSYILLKILTKESYGLYNLIIPISLLFTALQNALINTPLMVEYWNLENSRRDLFVSSLTLLQKKIFLILILIIIIISFILFLITKETSEPVLILSFGILLIGILSREFLRNYFFTKELPEKAVRNDLKYLIYMTFFIVVFYYTGLIYVSTILIIIGLASLFSSFKFNNKLIIHNDFILAKQHFHESFRHGKWALLGVIVTHIQTYGYIYIIGIFFATKDVGDLSAIRLLFIPFSFISAGYSKIAIPRGSKLISEKRNSRFFKEEIYFSVIYSLLILVYTIIINLLPKEYLILILKREYMSAIDYLPYYSIITTLSIWGSTGSNGLQSLRRFKTLSEINTISMLIVLTFTAVLINFNGIKGALIATILGQLSNISGMWYHFYKLSKV</sequence>
<feature type="transmembrane region" description="Helical" evidence="6">
    <location>
        <begin position="96"/>
        <end position="115"/>
    </location>
</feature>
<evidence type="ECO:0000256" key="1">
    <source>
        <dbReference type="ARBA" id="ARBA00004651"/>
    </source>
</evidence>
<proteinExistence type="predicted"/>
<dbReference type="OrthoDB" id="8776838at2"/>
<feature type="transmembrane region" description="Helical" evidence="6">
    <location>
        <begin position="296"/>
        <end position="316"/>
    </location>
</feature>
<comment type="subcellular location">
    <subcellularLocation>
        <location evidence="1">Cell membrane</location>
        <topology evidence="1">Multi-pass membrane protein</topology>
    </subcellularLocation>
</comment>
<evidence type="ECO:0000313" key="7">
    <source>
        <dbReference type="EMBL" id="AFH50171.1"/>
    </source>
</evidence>
<keyword evidence="4 6" id="KW-1133">Transmembrane helix</keyword>
<evidence type="ECO:0000256" key="5">
    <source>
        <dbReference type="ARBA" id="ARBA00023136"/>
    </source>
</evidence>
<evidence type="ECO:0000256" key="3">
    <source>
        <dbReference type="ARBA" id="ARBA00022692"/>
    </source>
</evidence>
<evidence type="ECO:0000256" key="4">
    <source>
        <dbReference type="ARBA" id="ARBA00022989"/>
    </source>
</evidence>
<feature type="transmembrane region" description="Helical" evidence="6">
    <location>
        <begin position="336"/>
        <end position="356"/>
    </location>
</feature>
<dbReference type="EMBL" id="CP003418">
    <property type="protein sequence ID" value="AFH50171.1"/>
    <property type="molecule type" value="Genomic_DNA"/>
</dbReference>
<name>I0AMG4_IGNAJ</name>
<reference evidence="7 8" key="1">
    <citation type="journal article" date="2012" name="Front. Microbiol.">
        <title>Complete genome of Ignavibacterium album, a metabolically versatile, flagellated, facultative anaerobe from the phylum Chlorobi.</title>
        <authorList>
            <person name="Liu Z."/>
            <person name="Frigaard N.-U."/>
            <person name="Vogl K."/>
            <person name="Iino T."/>
            <person name="Ohkuma M."/>
            <person name="Overmann J."/>
            <person name="Bryant D.A."/>
        </authorList>
    </citation>
    <scope>NUCLEOTIDE SEQUENCE [LARGE SCALE GENOMIC DNA]</scope>
    <source>
        <strain evidence="8">DSM 19864 / JCM 16511 / NBRC 101810 / Mat9-16</strain>
    </source>
</reference>
<dbReference type="AlphaFoldDB" id="I0AMG4"/>
<dbReference type="PANTHER" id="PTHR30250:SF11">
    <property type="entry name" value="O-ANTIGEN TRANSPORTER-RELATED"/>
    <property type="match status" value="1"/>
</dbReference>
<feature type="transmembrane region" description="Helical" evidence="6">
    <location>
        <begin position="15"/>
        <end position="35"/>
    </location>
</feature>
<keyword evidence="8" id="KW-1185">Reference proteome</keyword>
<dbReference type="Proteomes" id="UP000007394">
    <property type="component" value="Chromosome"/>
</dbReference>
<feature type="transmembrane region" description="Helical" evidence="6">
    <location>
        <begin position="122"/>
        <end position="140"/>
    </location>
</feature>
<keyword evidence="3 6" id="KW-0812">Transmembrane</keyword>
<keyword evidence="2" id="KW-1003">Cell membrane</keyword>
<dbReference type="KEGG" id="ial:IALB_2468"/>
<dbReference type="InterPro" id="IPR050833">
    <property type="entry name" value="Poly_Biosynth_Transport"/>
</dbReference>
<dbReference type="PANTHER" id="PTHR30250">
    <property type="entry name" value="PST FAMILY PREDICTED COLANIC ACID TRANSPORTER"/>
    <property type="match status" value="1"/>
</dbReference>
<keyword evidence="5 6" id="KW-0472">Membrane</keyword>
<feature type="transmembrane region" description="Helical" evidence="6">
    <location>
        <begin position="160"/>
        <end position="192"/>
    </location>
</feature>
<feature type="transmembrane region" description="Helical" evidence="6">
    <location>
        <begin position="47"/>
        <end position="66"/>
    </location>
</feature>
<feature type="transmembrane region" description="Helical" evidence="6">
    <location>
        <begin position="223"/>
        <end position="247"/>
    </location>
</feature>
<dbReference type="STRING" id="945713.IALB_2468"/>
<gene>
    <name evidence="7" type="ordered locus">IALB_2468</name>
</gene>
<feature type="transmembrane region" description="Helical" evidence="6">
    <location>
        <begin position="259"/>
        <end position="276"/>
    </location>
</feature>
<organism evidence="7 8">
    <name type="scientific">Ignavibacterium album (strain DSM 19864 / JCM 16511 / NBRC 101810 / Mat9-16)</name>
    <dbReference type="NCBI Taxonomy" id="945713"/>
    <lineage>
        <taxon>Bacteria</taxon>
        <taxon>Pseudomonadati</taxon>
        <taxon>Ignavibacteriota</taxon>
        <taxon>Ignavibacteria</taxon>
        <taxon>Ignavibacteriales</taxon>
        <taxon>Ignavibacteriaceae</taxon>
        <taxon>Ignavibacterium</taxon>
    </lineage>
</organism>
<evidence type="ECO:0000256" key="2">
    <source>
        <dbReference type="ARBA" id="ARBA00022475"/>
    </source>
</evidence>
<protein>
    <submittedName>
        <fullName evidence="7">Uncharacterized protein</fullName>
    </submittedName>
</protein>